<dbReference type="InterPro" id="IPR029033">
    <property type="entry name" value="His_PPase_superfam"/>
</dbReference>
<dbReference type="InParanoid" id="A0A0C2SN34"/>
<evidence type="ECO:0000313" key="2">
    <source>
        <dbReference type="Proteomes" id="UP000054549"/>
    </source>
</evidence>
<name>A0A0C2SN34_AMAMK</name>
<dbReference type="PANTHER" id="PTHR48100:SF1">
    <property type="entry name" value="HISTIDINE PHOSPHATASE FAMILY PROTEIN-RELATED"/>
    <property type="match status" value="1"/>
</dbReference>
<accession>A0A0C2SN34</accession>
<dbReference type="AlphaFoldDB" id="A0A0C2SN34"/>
<dbReference type="InterPro" id="IPR050275">
    <property type="entry name" value="PGM_Phosphatase"/>
</dbReference>
<dbReference type="GO" id="GO:0016791">
    <property type="term" value="F:phosphatase activity"/>
    <property type="evidence" value="ECO:0007669"/>
    <property type="project" value="TreeGrafter"/>
</dbReference>
<dbReference type="HOGENOM" id="CLU_483920_0_0_1"/>
<evidence type="ECO:0000313" key="1">
    <source>
        <dbReference type="EMBL" id="KIL64625.1"/>
    </source>
</evidence>
<sequence length="563" mass="62861">MSYKSSQAAALPDGTYAIWSSNHEAVMAPKRLRNVDDSTFVVAEDAPPFQWDVQYNEKGYTIRVHNQPLYIVTRDTDVLIADKPQYFQIRLKTVGSEEVYFEIQSADNRSFHYNGGALSPNSVAKVPGEVTAEKNATSSLWAFQDLSDDLPTPTPYSIYPKNSDYFGYSADHGLLPRFGLKDDSSDRWPKFWHTIRRLNAEARGSVIYKVIFFARHGTGFHNLTLDTAQKDSLKDDGDLLRDAQLVQNGLFQVSRVQHMWTHENSLDEGGIGIPPVSYCSPLTRCLATNNITFTPWLAVKGGPKINTVVVEDCREIVYKDEAEKRRSKSYIQLDPYWTGNGTESPESVKRRVQAVLDKIFKSEAKEKIFVSMTAHHEIVGAFISALGGSPGAYPLHTGGVVPIICQYTPSPGPLDDGFYKIQFVPDPSLFADAAKTHEQVVVASEKTPTTWFVKCIDAKEQAYTIQYFRMQLHGMLEPKFEKRGWRLVPAGEVGVYYIEWVDLPRNTTTGSNGVTLVTVKSSSDRNSSGKPVILKNGASIGSGAPSWRFIPLMFPWGFGDVLN</sequence>
<dbReference type="PANTHER" id="PTHR48100">
    <property type="entry name" value="BROAD-SPECIFICITY PHOSPHATASE YOR283W-RELATED"/>
    <property type="match status" value="1"/>
</dbReference>
<proteinExistence type="predicted"/>
<dbReference type="Gene3D" id="3.40.50.1240">
    <property type="entry name" value="Phosphoglycerate mutase-like"/>
    <property type="match status" value="1"/>
</dbReference>
<protein>
    <submittedName>
        <fullName evidence="1">Uncharacterized protein</fullName>
    </submittedName>
</protein>
<organism evidence="1 2">
    <name type="scientific">Amanita muscaria (strain Koide BX008)</name>
    <dbReference type="NCBI Taxonomy" id="946122"/>
    <lineage>
        <taxon>Eukaryota</taxon>
        <taxon>Fungi</taxon>
        <taxon>Dikarya</taxon>
        <taxon>Basidiomycota</taxon>
        <taxon>Agaricomycotina</taxon>
        <taxon>Agaricomycetes</taxon>
        <taxon>Agaricomycetidae</taxon>
        <taxon>Agaricales</taxon>
        <taxon>Pluteineae</taxon>
        <taxon>Amanitaceae</taxon>
        <taxon>Amanita</taxon>
    </lineage>
</organism>
<dbReference type="SUPFAM" id="SSF53254">
    <property type="entry name" value="Phosphoglycerate mutase-like"/>
    <property type="match status" value="1"/>
</dbReference>
<dbReference type="GO" id="GO:0005737">
    <property type="term" value="C:cytoplasm"/>
    <property type="evidence" value="ECO:0007669"/>
    <property type="project" value="TreeGrafter"/>
</dbReference>
<dbReference type="InterPro" id="IPR013078">
    <property type="entry name" value="His_Pase_superF_clade-1"/>
</dbReference>
<dbReference type="OrthoDB" id="496981at2759"/>
<dbReference type="Pfam" id="PF00300">
    <property type="entry name" value="His_Phos_1"/>
    <property type="match status" value="1"/>
</dbReference>
<keyword evidence="2" id="KW-1185">Reference proteome</keyword>
<dbReference type="Proteomes" id="UP000054549">
    <property type="component" value="Unassembled WGS sequence"/>
</dbReference>
<reference evidence="1 2" key="1">
    <citation type="submission" date="2014-04" db="EMBL/GenBank/DDBJ databases">
        <title>Evolutionary Origins and Diversification of the Mycorrhizal Mutualists.</title>
        <authorList>
            <consortium name="DOE Joint Genome Institute"/>
            <consortium name="Mycorrhizal Genomics Consortium"/>
            <person name="Kohler A."/>
            <person name="Kuo A."/>
            <person name="Nagy L.G."/>
            <person name="Floudas D."/>
            <person name="Copeland A."/>
            <person name="Barry K.W."/>
            <person name="Cichocki N."/>
            <person name="Veneault-Fourrey C."/>
            <person name="LaButti K."/>
            <person name="Lindquist E.A."/>
            <person name="Lipzen A."/>
            <person name="Lundell T."/>
            <person name="Morin E."/>
            <person name="Murat C."/>
            <person name="Riley R."/>
            <person name="Ohm R."/>
            <person name="Sun H."/>
            <person name="Tunlid A."/>
            <person name="Henrissat B."/>
            <person name="Grigoriev I.V."/>
            <person name="Hibbett D.S."/>
            <person name="Martin F."/>
        </authorList>
    </citation>
    <scope>NUCLEOTIDE SEQUENCE [LARGE SCALE GENOMIC DNA]</scope>
    <source>
        <strain evidence="1 2">Koide BX008</strain>
    </source>
</reference>
<gene>
    <name evidence="1" type="ORF">M378DRAFT_163103</name>
</gene>
<dbReference type="EMBL" id="KN818248">
    <property type="protein sequence ID" value="KIL64625.1"/>
    <property type="molecule type" value="Genomic_DNA"/>
</dbReference>